<gene>
    <name evidence="1" type="ORF">LTR05_007110</name>
</gene>
<evidence type="ECO:0000313" key="1">
    <source>
        <dbReference type="EMBL" id="KAK5081968.1"/>
    </source>
</evidence>
<keyword evidence="2" id="KW-1185">Reference proteome</keyword>
<sequence>MKPCLVHYGDWDEVTDSHPAMKYMRTYTEMYDKRDLDNLYENYIASDFTYSKSTGQIFPSGKESWDAVTGDYRLFTVYRHEPYMLTCWETDDGSGWEILGNAWLFANLPGDGSAAKVYKDLTGKEWEIRIPAGFFFKYRKEGGEIKVASIAITSDSGPVVVELLKRGVMKPSDLGI</sequence>
<accession>A0AAN7Y458</accession>
<reference evidence="1 2" key="1">
    <citation type="submission" date="2023-08" db="EMBL/GenBank/DDBJ databases">
        <title>Black Yeasts Isolated from many extreme environments.</title>
        <authorList>
            <person name="Coleine C."/>
            <person name="Stajich J.E."/>
            <person name="Selbmann L."/>
        </authorList>
    </citation>
    <scope>NUCLEOTIDE SEQUENCE [LARGE SCALE GENOMIC DNA]</scope>
    <source>
        <strain evidence="1 2">CCFEE 5910</strain>
    </source>
</reference>
<name>A0AAN7Y458_9EURO</name>
<comment type="caution">
    <text evidence="1">The sequence shown here is derived from an EMBL/GenBank/DDBJ whole genome shotgun (WGS) entry which is preliminary data.</text>
</comment>
<proteinExistence type="predicted"/>
<dbReference type="Proteomes" id="UP001309876">
    <property type="component" value="Unassembled WGS sequence"/>
</dbReference>
<organism evidence="1 2">
    <name type="scientific">Lithohypha guttulata</name>
    <dbReference type="NCBI Taxonomy" id="1690604"/>
    <lineage>
        <taxon>Eukaryota</taxon>
        <taxon>Fungi</taxon>
        <taxon>Dikarya</taxon>
        <taxon>Ascomycota</taxon>
        <taxon>Pezizomycotina</taxon>
        <taxon>Eurotiomycetes</taxon>
        <taxon>Chaetothyriomycetidae</taxon>
        <taxon>Chaetothyriales</taxon>
        <taxon>Trichomeriaceae</taxon>
        <taxon>Lithohypha</taxon>
    </lineage>
</organism>
<evidence type="ECO:0000313" key="2">
    <source>
        <dbReference type="Proteomes" id="UP001309876"/>
    </source>
</evidence>
<protein>
    <submittedName>
        <fullName evidence="1">Uncharacterized protein</fullName>
    </submittedName>
</protein>
<dbReference type="AlphaFoldDB" id="A0AAN7Y458"/>
<dbReference type="EMBL" id="JAVRRJ010000008">
    <property type="protein sequence ID" value="KAK5081968.1"/>
    <property type="molecule type" value="Genomic_DNA"/>
</dbReference>